<dbReference type="PROSITE" id="PS50883">
    <property type="entry name" value="EAL"/>
    <property type="match status" value="1"/>
</dbReference>
<evidence type="ECO:0000259" key="3">
    <source>
        <dbReference type="PROSITE" id="PS50887"/>
    </source>
</evidence>
<dbReference type="Pfam" id="PF00990">
    <property type="entry name" value="GGDEF"/>
    <property type="match status" value="1"/>
</dbReference>
<dbReference type="PANTHER" id="PTHR44757:SF2">
    <property type="entry name" value="BIOFILM ARCHITECTURE MAINTENANCE PROTEIN MBAA"/>
    <property type="match status" value="1"/>
</dbReference>
<evidence type="ECO:0000256" key="1">
    <source>
        <dbReference type="SAM" id="MobiDB-lite"/>
    </source>
</evidence>
<dbReference type="SUPFAM" id="SSF55073">
    <property type="entry name" value="Nucleotide cyclase"/>
    <property type="match status" value="1"/>
</dbReference>
<reference evidence="4 5" key="1">
    <citation type="submission" date="2016-10" db="EMBL/GenBank/DDBJ databases">
        <authorList>
            <person name="de Groot N.N."/>
        </authorList>
    </citation>
    <scope>NUCLEOTIDE SEQUENCE [LARGE SCALE GENOMIC DNA]</scope>
    <source>
        <strain evidence="4 5">GAS522</strain>
    </source>
</reference>
<dbReference type="Gene3D" id="3.30.70.270">
    <property type="match status" value="1"/>
</dbReference>
<dbReference type="InterPro" id="IPR001633">
    <property type="entry name" value="EAL_dom"/>
</dbReference>
<accession>A0A1M6YP55</accession>
<dbReference type="NCBIfam" id="TIGR00254">
    <property type="entry name" value="GGDEF"/>
    <property type="match status" value="1"/>
</dbReference>
<dbReference type="SMART" id="SM00267">
    <property type="entry name" value="GGDEF"/>
    <property type="match status" value="1"/>
</dbReference>
<dbReference type="EMBL" id="FNTI01000001">
    <property type="protein sequence ID" value="SED14563.1"/>
    <property type="molecule type" value="Genomic_DNA"/>
</dbReference>
<sequence>MRDSGTMHNPYKHHFQAAPIPAGNESAIDSELNILRDVFRLLPAGVTVQDERGEFLLANEAAMALLRMTAAASSSSQADDRRETCLELLRSGRAAVLEEAVTSDETKQVFLTSHRPVRIADRNFLLSSSADITEQKAFEDQLFRSAYYDELTGLATRRVIEHRVNSLLQHDNGQGHFALAFLDVDNFKHINDYYGHAIGDALLVEMAKRLGLDLRESDILSRISGDEFMLLLNPIQNESEVAEFIDFILQRMKAPFFIDDSEIFASTSIGVSLYPEHGRSYEVLRQNADIAMYRVKNSGRGAAVFFDSSMEREAQARTKVEQSLRLAILEKRFCCAFQPKVDIRTREVKGIEALVRLKDDEGVIQAPGTFINLAVELGLIDELTHLVLAEIVKSIDLINETFGHDTTISINVAAKQAGNPEFMRPFAQALEATGFPKRFMVEVTEDAFVTKTHFQDEILPIFRKLGVGISIDDFGIGYSSLSALADITADEIKIDRSFITDIHKRPRSQGILRAIESLSEALGMTVIAEGIETYEELAYLQAATRIRYAQGFYFSKPIFLEDLKPATPLASEARASLTSRPAQENRPAYSRSGGYRR</sequence>
<dbReference type="InterPro" id="IPR000160">
    <property type="entry name" value="GGDEF_dom"/>
</dbReference>
<dbReference type="PROSITE" id="PS50887">
    <property type="entry name" value="GGDEF"/>
    <property type="match status" value="1"/>
</dbReference>
<dbReference type="AlphaFoldDB" id="A0A1M6YP55"/>
<proteinExistence type="predicted"/>
<dbReference type="SMART" id="SM00052">
    <property type="entry name" value="EAL"/>
    <property type="match status" value="1"/>
</dbReference>
<dbReference type="InterPro" id="IPR035965">
    <property type="entry name" value="PAS-like_dom_sf"/>
</dbReference>
<name>A0A1M6YP55_9BRAD</name>
<feature type="domain" description="EAL" evidence="2">
    <location>
        <begin position="317"/>
        <end position="571"/>
    </location>
</feature>
<evidence type="ECO:0000259" key="2">
    <source>
        <dbReference type="PROSITE" id="PS50883"/>
    </source>
</evidence>
<organism evidence="4 5">
    <name type="scientific">Bradyrhizobium lablabi</name>
    <dbReference type="NCBI Taxonomy" id="722472"/>
    <lineage>
        <taxon>Bacteria</taxon>
        <taxon>Pseudomonadati</taxon>
        <taxon>Pseudomonadota</taxon>
        <taxon>Alphaproteobacteria</taxon>
        <taxon>Hyphomicrobiales</taxon>
        <taxon>Nitrobacteraceae</taxon>
        <taxon>Bradyrhizobium</taxon>
    </lineage>
</organism>
<dbReference type="CDD" id="cd01949">
    <property type="entry name" value="GGDEF"/>
    <property type="match status" value="1"/>
</dbReference>
<dbReference type="PANTHER" id="PTHR44757">
    <property type="entry name" value="DIGUANYLATE CYCLASE DGCP"/>
    <property type="match status" value="1"/>
</dbReference>
<feature type="domain" description="GGDEF" evidence="3">
    <location>
        <begin position="175"/>
        <end position="308"/>
    </location>
</feature>
<dbReference type="Gene3D" id="3.20.20.450">
    <property type="entry name" value="EAL domain"/>
    <property type="match status" value="1"/>
</dbReference>
<dbReference type="SUPFAM" id="SSF55785">
    <property type="entry name" value="PYP-like sensor domain (PAS domain)"/>
    <property type="match status" value="1"/>
</dbReference>
<dbReference type="Proteomes" id="UP000183208">
    <property type="component" value="Unassembled WGS sequence"/>
</dbReference>
<dbReference type="Pfam" id="PF00563">
    <property type="entry name" value="EAL"/>
    <property type="match status" value="1"/>
</dbReference>
<dbReference type="InterPro" id="IPR052155">
    <property type="entry name" value="Biofilm_reg_signaling"/>
</dbReference>
<dbReference type="CDD" id="cd01948">
    <property type="entry name" value="EAL"/>
    <property type="match status" value="1"/>
</dbReference>
<dbReference type="SUPFAM" id="SSF141868">
    <property type="entry name" value="EAL domain-like"/>
    <property type="match status" value="1"/>
</dbReference>
<evidence type="ECO:0000313" key="4">
    <source>
        <dbReference type="EMBL" id="SED14563.1"/>
    </source>
</evidence>
<protein>
    <submittedName>
        <fullName evidence="4">Diguanylate cyclase/phosphodiesterase</fullName>
    </submittedName>
</protein>
<dbReference type="InterPro" id="IPR043128">
    <property type="entry name" value="Rev_trsase/Diguanyl_cyclase"/>
</dbReference>
<dbReference type="InterPro" id="IPR029787">
    <property type="entry name" value="Nucleotide_cyclase"/>
</dbReference>
<dbReference type="Gene3D" id="3.30.450.20">
    <property type="entry name" value="PAS domain"/>
    <property type="match status" value="1"/>
</dbReference>
<evidence type="ECO:0000313" key="5">
    <source>
        <dbReference type="Proteomes" id="UP000183208"/>
    </source>
</evidence>
<dbReference type="InterPro" id="IPR035919">
    <property type="entry name" value="EAL_sf"/>
</dbReference>
<feature type="region of interest" description="Disordered" evidence="1">
    <location>
        <begin position="572"/>
        <end position="597"/>
    </location>
</feature>
<gene>
    <name evidence="4" type="ORF">SAMN05444171_3263</name>
</gene>